<keyword evidence="2" id="KW-1185">Reference proteome</keyword>
<dbReference type="AlphaFoldDB" id="F2SAT8"/>
<name>F2SAT8_TRIT1</name>
<sequence length="159" mass="17796">MICEVVQEYTCCVTQQLDVKEGGSVKPREGAKLCDARDKCKEVLRLEWRTNRADRSAAVVCLASGIIIISWEADAGNSVSWLGVYLYIENIPETERWILLNKIVAPCLSSGIAYFSGKYLWYSLFYGDLPRESKRTVGAPLRMIDRARGSTKVAPKKNG</sequence>
<organism evidence="1 2">
    <name type="scientific">Trichophyton tonsurans (strain CBS 112818)</name>
    <name type="common">Scalp ringworm fungus</name>
    <dbReference type="NCBI Taxonomy" id="647933"/>
    <lineage>
        <taxon>Eukaryota</taxon>
        <taxon>Fungi</taxon>
        <taxon>Dikarya</taxon>
        <taxon>Ascomycota</taxon>
        <taxon>Pezizomycotina</taxon>
        <taxon>Eurotiomycetes</taxon>
        <taxon>Eurotiomycetidae</taxon>
        <taxon>Onygenales</taxon>
        <taxon>Arthrodermataceae</taxon>
        <taxon>Trichophyton</taxon>
    </lineage>
</organism>
<dbReference type="EMBL" id="GG698548">
    <property type="protein sequence ID" value="EGE00688.1"/>
    <property type="molecule type" value="Genomic_DNA"/>
</dbReference>
<proteinExistence type="predicted"/>
<evidence type="ECO:0000313" key="2">
    <source>
        <dbReference type="Proteomes" id="UP000009172"/>
    </source>
</evidence>
<gene>
    <name evidence="1" type="ORF">TESG_07984</name>
</gene>
<evidence type="ECO:0000313" key="1">
    <source>
        <dbReference type="EMBL" id="EGE00688.1"/>
    </source>
</evidence>
<dbReference type="Proteomes" id="UP000009172">
    <property type="component" value="Unassembled WGS sequence"/>
</dbReference>
<protein>
    <submittedName>
        <fullName evidence="1">Uncharacterized protein</fullName>
    </submittedName>
</protein>
<dbReference type="HOGENOM" id="CLU_1662077_0_0_1"/>
<reference evidence="2" key="1">
    <citation type="journal article" date="2012" name="MBio">
        <title>Comparative genome analysis of Trichophyton rubrum and related dermatophytes reveals candidate genes involved in infection.</title>
        <authorList>
            <person name="Martinez D.A."/>
            <person name="Oliver B.G."/>
            <person name="Graeser Y."/>
            <person name="Goldberg J.M."/>
            <person name="Li W."/>
            <person name="Martinez-Rossi N.M."/>
            <person name="Monod M."/>
            <person name="Shelest E."/>
            <person name="Barton R.C."/>
            <person name="Birch E."/>
            <person name="Brakhage A.A."/>
            <person name="Chen Z."/>
            <person name="Gurr S.J."/>
            <person name="Heiman D."/>
            <person name="Heitman J."/>
            <person name="Kosti I."/>
            <person name="Rossi A."/>
            <person name="Saif S."/>
            <person name="Samalova M."/>
            <person name="Saunders C.W."/>
            <person name="Shea T."/>
            <person name="Summerbell R.C."/>
            <person name="Xu J."/>
            <person name="Young S."/>
            <person name="Zeng Q."/>
            <person name="Birren B.W."/>
            <person name="Cuomo C.A."/>
            <person name="White T.C."/>
        </authorList>
    </citation>
    <scope>NUCLEOTIDE SEQUENCE [LARGE SCALE GENOMIC DNA]</scope>
    <source>
        <strain evidence="2">CBS 112818</strain>
    </source>
</reference>
<accession>F2SAT8</accession>